<gene>
    <name evidence="2" type="ORF">NQ314_005375</name>
</gene>
<comment type="caution">
    <text evidence="2">The sequence shown here is derived from an EMBL/GenBank/DDBJ whole genome shotgun (WGS) entry which is preliminary data.</text>
</comment>
<dbReference type="Proteomes" id="UP001162156">
    <property type="component" value="Unassembled WGS sequence"/>
</dbReference>
<evidence type="ECO:0000256" key="1">
    <source>
        <dbReference type="SAM" id="MobiDB-lite"/>
    </source>
</evidence>
<evidence type="ECO:0000313" key="2">
    <source>
        <dbReference type="EMBL" id="KAJ8963795.1"/>
    </source>
</evidence>
<accession>A0AAV8ZJZ8</accession>
<dbReference type="AlphaFoldDB" id="A0AAV8ZJZ8"/>
<dbReference type="EMBL" id="JANEYF010001486">
    <property type="protein sequence ID" value="KAJ8963795.1"/>
    <property type="molecule type" value="Genomic_DNA"/>
</dbReference>
<reference evidence="2" key="1">
    <citation type="journal article" date="2023" name="Insect Mol. Biol.">
        <title>Genome sequencing provides insights into the evolution of gene families encoding plant cell wall-degrading enzymes in longhorned beetles.</title>
        <authorList>
            <person name="Shin N.R."/>
            <person name="Okamura Y."/>
            <person name="Kirsch R."/>
            <person name="Pauchet Y."/>
        </authorList>
    </citation>
    <scope>NUCLEOTIDE SEQUENCE</scope>
    <source>
        <strain evidence="2">RBIC_L_NR</strain>
    </source>
</reference>
<organism evidence="2 3">
    <name type="scientific">Rhamnusium bicolor</name>
    <dbReference type="NCBI Taxonomy" id="1586634"/>
    <lineage>
        <taxon>Eukaryota</taxon>
        <taxon>Metazoa</taxon>
        <taxon>Ecdysozoa</taxon>
        <taxon>Arthropoda</taxon>
        <taxon>Hexapoda</taxon>
        <taxon>Insecta</taxon>
        <taxon>Pterygota</taxon>
        <taxon>Neoptera</taxon>
        <taxon>Endopterygota</taxon>
        <taxon>Coleoptera</taxon>
        <taxon>Polyphaga</taxon>
        <taxon>Cucujiformia</taxon>
        <taxon>Chrysomeloidea</taxon>
        <taxon>Cerambycidae</taxon>
        <taxon>Lepturinae</taxon>
        <taxon>Rhagiini</taxon>
        <taxon>Rhamnusium</taxon>
    </lineage>
</organism>
<name>A0AAV8ZJZ8_9CUCU</name>
<feature type="compositionally biased region" description="Basic residues" evidence="1">
    <location>
        <begin position="24"/>
        <end position="33"/>
    </location>
</feature>
<sequence length="60" mass="7093">MGRLKELNSLLELGEKIIEQYSKPIHKGKRRSRTPMPPRFIERHFPSLIPPTTKEKPTKR</sequence>
<feature type="region of interest" description="Disordered" evidence="1">
    <location>
        <begin position="23"/>
        <end position="60"/>
    </location>
</feature>
<keyword evidence="3" id="KW-1185">Reference proteome</keyword>
<protein>
    <submittedName>
        <fullName evidence="2">Uncharacterized protein</fullName>
    </submittedName>
</protein>
<proteinExistence type="predicted"/>
<evidence type="ECO:0000313" key="3">
    <source>
        <dbReference type="Proteomes" id="UP001162156"/>
    </source>
</evidence>